<dbReference type="Gene3D" id="3.40.50.1910">
    <property type="match status" value="1"/>
</dbReference>
<reference evidence="3 4" key="1">
    <citation type="journal article" date="2018" name="Biotechnol. Biofuels">
        <title>Integrative visual omics of the white-rot fungus Polyporus brumalis exposes the biotechnological potential of its oxidative enzymes for delignifying raw plant biomass.</title>
        <authorList>
            <person name="Miyauchi S."/>
            <person name="Rancon A."/>
            <person name="Drula E."/>
            <person name="Hage H."/>
            <person name="Chaduli D."/>
            <person name="Favel A."/>
            <person name="Grisel S."/>
            <person name="Henrissat B."/>
            <person name="Herpoel-Gimbert I."/>
            <person name="Ruiz-Duenas F.J."/>
            <person name="Chevret D."/>
            <person name="Hainaut M."/>
            <person name="Lin J."/>
            <person name="Wang M."/>
            <person name="Pangilinan J."/>
            <person name="Lipzen A."/>
            <person name="Lesage-Meessen L."/>
            <person name="Navarro D."/>
            <person name="Riley R."/>
            <person name="Grigoriev I.V."/>
            <person name="Zhou S."/>
            <person name="Raouche S."/>
            <person name="Rosso M.N."/>
        </authorList>
    </citation>
    <scope>NUCLEOTIDE SEQUENCE [LARGE SCALE GENOMIC DNA]</scope>
    <source>
        <strain evidence="3 4">BRFM 1820</strain>
    </source>
</reference>
<dbReference type="PIRSF" id="PIRSF005715">
    <property type="entry name" value="VPS45_Sec1"/>
    <property type="match status" value="1"/>
</dbReference>
<dbReference type="Gene3D" id="1.25.40.850">
    <property type="match status" value="1"/>
</dbReference>
<dbReference type="Gene3D" id="3.90.830.10">
    <property type="entry name" value="Syntaxin Binding Protein 1, Chain A, domain 2"/>
    <property type="match status" value="1"/>
</dbReference>
<dbReference type="OrthoDB" id="10262287at2759"/>
<dbReference type="Gene3D" id="3.40.50.2060">
    <property type="match status" value="1"/>
</dbReference>
<feature type="compositionally biased region" description="Basic and acidic residues" evidence="2">
    <location>
        <begin position="565"/>
        <end position="578"/>
    </location>
</feature>
<dbReference type="EMBL" id="KZ857396">
    <property type="protein sequence ID" value="RDX51187.1"/>
    <property type="molecule type" value="Genomic_DNA"/>
</dbReference>
<gene>
    <name evidence="3" type="ORF">OH76DRAFT_1401962</name>
</gene>
<evidence type="ECO:0000256" key="1">
    <source>
        <dbReference type="ARBA" id="ARBA00009884"/>
    </source>
</evidence>
<organism evidence="3 4">
    <name type="scientific">Lentinus brumalis</name>
    <dbReference type="NCBI Taxonomy" id="2498619"/>
    <lineage>
        <taxon>Eukaryota</taxon>
        <taxon>Fungi</taxon>
        <taxon>Dikarya</taxon>
        <taxon>Basidiomycota</taxon>
        <taxon>Agaricomycotina</taxon>
        <taxon>Agaricomycetes</taxon>
        <taxon>Polyporales</taxon>
        <taxon>Polyporaceae</taxon>
        <taxon>Lentinus</taxon>
    </lineage>
</organism>
<sequence length="698" mass="75737">MAATSAPPSEAAASKSDTGSEASLDVSVLRELARKGLIDALNSVNGAKTLVLDPTLAGPLGLVTEVALLKHHGVDKMFWLEPGPLSATSTNIVYLCRPLIKWVKIVADQIKRHARESQKHTYTLFLVPRTSTLVTRILEEEGVLGDVTVHSYNLQFIPLAEDVISLENDNAFKEIWVDGDETVVYDSMQALLTLEKLHGLFPRIIGKGDYAARLAHLLTRNTPQASSNAPSDNHLNAPSETIDSLIVLDRRVDMITPFLTQLTYQGLIDEIIGIKNSHVELPVSLISPPSTTTQPDGSANVGAASSSTTPATSLAKEKKRKHHLTTATDPLLSELQDLNFSAVGKKLNQVARRLDEDYKVRHQAKTVAQLRDFVGKLGGLQNEHQSLRLHTGLSEMLVPLTRTEEFNKSLEIQQNLLALYDTNAQITAIEDMIAQGADMRVVVRLLCLASVVLGGVKAKSLENIKRELLQTYGYNYLPLLLSLSSPPLSVLLPNPLPPNTPPSVAESKYPYANLRKSLRLLIEDPDPLEELENDISYVYSGYAPISVRLVQCVAQKGGVLSNPAAERERKGADGDSSRKGSASTLVQAHPIVGWKGFEDVIASIPGETVDTVQRIPGTQDGSAVPSVATLMLPRERPTTTVVFFLGGCTYTEIAALRWVGRQNKGRKFLIATTGIINGSSMIDSIVGTTSVTSKEVGL</sequence>
<dbReference type="Pfam" id="PF00995">
    <property type="entry name" value="Sec1"/>
    <property type="match status" value="1"/>
</dbReference>
<dbReference type="PANTHER" id="PTHR11679">
    <property type="entry name" value="VESICLE PROTEIN SORTING-ASSOCIATED"/>
    <property type="match status" value="1"/>
</dbReference>
<keyword evidence="4" id="KW-1185">Reference proteome</keyword>
<dbReference type="InterPro" id="IPR036045">
    <property type="entry name" value="Sec1-like_sf"/>
</dbReference>
<proteinExistence type="inferred from homology"/>
<comment type="similarity">
    <text evidence="1">Belongs to the STXBP/unc-18/SEC1 family.</text>
</comment>
<accession>A0A371DF86</accession>
<dbReference type="InterPro" id="IPR027482">
    <property type="entry name" value="Sec1-like_dom2"/>
</dbReference>
<dbReference type="Proteomes" id="UP000256964">
    <property type="component" value="Unassembled WGS sequence"/>
</dbReference>
<dbReference type="GO" id="GO:0016192">
    <property type="term" value="P:vesicle-mediated transport"/>
    <property type="evidence" value="ECO:0007669"/>
    <property type="project" value="InterPro"/>
</dbReference>
<dbReference type="AlphaFoldDB" id="A0A371DF86"/>
<feature type="region of interest" description="Disordered" evidence="2">
    <location>
        <begin position="287"/>
        <end position="327"/>
    </location>
</feature>
<feature type="compositionally biased region" description="Low complexity" evidence="2">
    <location>
        <begin position="303"/>
        <end position="314"/>
    </location>
</feature>
<evidence type="ECO:0000313" key="3">
    <source>
        <dbReference type="EMBL" id="RDX51187.1"/>
    </source>
</evidence>
<dbReference type="InterPro" id="IPR043155">
    <property type="entry name" value="VPS33_dom3b"/>
</dbReference>
<protein>
    <submittedName>
        <fullName evidence="3">Sec1-like protein</fullName>
    </submittedName>
</protein>
<dbReference type="InterPro" id="IPR001619">
    <property type="entry name" value="Sec1-like"/>
</dbReference>
<dbReference type="SUPFAM" id="SSF56815">
    <property type="entry name" value="Sec1/munc18-like (SM) proteins"/>
    <property type="match status" value="1"/>
</dbReference>
<dbReference type="InterPro" id="IPR043127">
    <property type="entry name" value="Sec-1-like_dom3a"/>
</dbReference>
<dbReference type="STRING" id="139420.A0A371DF86"/>
<feature type="compositionally biased region" description="Polar residues" evidence="2">
    <location>
        <begin position="287"/>
        <end position="297"/>
    </location>
</feature>
<evidence type="ECO:0000313" key="4">
    <source>
        <dbReference type="Proteomes" id="UP000256964"/>
    </source>
</evidence>
<feature type="region of interest" description="Disordered" evidence="2">
    <location>
        <begin position="563"/>
        <end position="583"/>
    </location>
</feature>
<name>A0A371DF86_9APHY</name>
<evidence type="ECO:0000256" key="2">
    <source>
        <dbReference type="SAM" id="MobiDB-lite"/>
    </source>
</evidence>
<dbReference type="InterPro" id="IPR043154">
    <property type="entry name" value="Sec-1-like_dom1"/>
</dbReference>